<evidence type="ECO:0000313" key="2">
    <source>
        <dbReference type="EMBL" id="ARN81692.1"/>
    </source>
</evidence>
<gene>
    <name evidence="2" type="ORF">B1812_12080</name>
</gene>
<protein>
    <submittedName>
        <fullName evidence="2">Uncharacterized protein</fullName>
    </submittedName>
</protein>
<evidence type="ECO:0000256" key="1">
    <source>
        <dbReference type="SAM" id="Coils"/>
    </source>
</evidence>
<dbReference type="KEGG" id="mbry:B1812_12080"/>
<dbReference type="Proteomes" id="UP000193978">
    <property type="component" value="Chromosome"/>
</dbReference>
<reference evidence="2 3" key="1">
    <citation type="submission" date="2017-02" db="EMBL/GenBank/DDBJ databases">
        <authorList>
            <person name="Peterson S.W."/>
        </authorList>
    </citation>
    <scope>NUCLEOTIDE SEQUENCE [LARGE SCALE GENOMIC DNA]</scope>
    <source>
        <strain evidence="2 3">S285</strain>
    </source>
</reference>
<name>A0A1W6MVT6_9HYPH</name>
<keyword evidence="3" id="KW-1185">Reference proteome</keyword>
<accession>A0A1W6MVT6</accession>
<proteinExistence type="predicted"/>
<organism evidence="2 3">
    <name type="scientific">Methylocystis bryophila</name>
    <dbReference type="NCBI Taxonomy" id="655015"/>
    <lineage>
        <taxon>Bacteria</taxon>
        <taxon>Pseudomonadati</taxon>
        <taxon>Pseudomonadota</taxon>
        <taxon>Alphaproteobacteria</taxon>
        <taxon>Hyphomicrobiales</taxon>
        <taxon>Methylocystaceae</taxon>
        <taxon>Methylocystis</taxon>
    </lineage>
</organism>
<evidence type="ECO:0000313" key="3">
    <source>
        <dbReference type="Proteomes" id="UP000193978"/>
    </source>
</evidence>
<dbReference type="RefSeq" id="WP_085771809.1">
    <property type="nucleotide sequence ID" value="NZ_AP027149.1"/>
</dbReference>
<sequence length="177" mass="19324">MNSIDVNQLARKIVPRDDVGVHSMDVDGHERESASSNDKAAVALEMVSEAAAAIRELEEQSAQAVARAQDLANSIVNQLEAAEARAERAETAQRDAETAVQELSAALARTRSDLEIARRQLAKKSEELSQTEDRLRLSEADARAAHQRSAEANAKIEQIFEAIRTQLPSREDLSPAN</sequence>
<dbReference type="AlphaFoldDB" id="A0A1W6MVT6"/>
<keyword evidence="1" id="KW-0175">Coiled coil</keyword>
<feature type="coiled-coil region" evidence="1">
    <location>
        <begin position="40"/>
        <end position="141"/>
    </location>
</feature>
<dbReference type="EMBL" id="CP019948">
    <property type="protein sequence ID" value="ARN81692.1"/>
    <property type="molecule type" value="Genomic_DNA"/>
</dbReference>